<gene>
    <name evidence="2" type="ORF">ND810_08920</name>
</gene>
<sequence length="158" mass="17789">MIQFFSSLSFDWSNPKLIVPLVFVGIGFAILFYVLKISFDSIHLKRNGTKTNGTVVGFKDVGADKYGKKSRALLVRVEDGDKVWKFQTLNYWVLPPYSIGDTVKVLYLYTNSEIPTSRLDNWEELFADSILLGAIAIVLLVLGGLLLYNFNPNVSFIV</sequence>
<keyword evidence="1" id="KW-0812">Transmembrane</keyword>
<dbReference type="EMBL" id="JAMQQD010000002">
    <property type="protein sequence ID" value="MCW7515276.1"/>
    <property type="molecule type" value="Genomic_DNA"/>
</dbReference>
<keyword evidence="1" id="KW-1133">Transmembrane helix</keyword>
<dbReference type="AlphaFoldDB" id="A0AAW5V0P4"/>
<name>A0AAW5V0P4_9LEPT</name>
<comment type="caution">
    <text evidence="2">The sequence shown here is derived from an EMBL/GenBank/DDBJ whole genome shotgun (WGS) entry which is preliminary data.</text>
</comment>
<reference evidence="2" key="1">
    <citation type="submission" date="2022-06" db="EMBL/GenBank/DDBJ databases">
        <title>Leptospira isolates from biofilms formed at urban environments.</title>
        <authorList>
            <person name="Ribeiro P.S."/>
            <person name="Sousa T."/>
            <person name="Carvalho N."/>
            <person name="Aburjaile F."/>
            <person name="Neves F."/>
            <person name="Oliveira D."/>
            <person name="Blanco L."/>
            <person name="Lima J."/>
            <person name="Costa F."/>
            <person name="Brenig B."/>
            <person name="Soares S."/>
            <person name="Ramos R."/>
            <person name="Goes-Neto A."/>
            <person name="Matiuzzi M."/>
            <person name="Azevedo V."/>
            <person name="Ristow P."/>
        </authorList>
    </citation>
    <scope>NUCLEOTIDE SEQUENCE</scope>
    <source>
        <strain evidence="2">VSF7</strain>
    </source>
</reference>
<proteinExistence type="predicted"/>
<evidence type="ECO:0000313" key="3">
    <source>
        <dbReference type="Proteomes" id="UP001209694"/>
    </source>
</evidence>
<dbReference type="Proteomes" id="UP001209694">
    <property type="component" value="Unassembled WGS sequence"/>
</dbReference>
<protein>
    <submittedName>
        <fullName evidence="2">DUF3592 domain-containing protein</fullName>
    </submittedName>
</protein>
<keyword evidence="1" id="KW-0472">Membrane</keyword>
<accession>A0AAW5V0P4</accession>
<evidence type="ECO:0000256" key="1">
    <source>
        <dbReference type="SAM" id="Phobius"/>
    </source>
</evidence>
<organism evidence="2 3">
    <name type="scientific">Leptospira levettii</name>
    <dbReference type="NCBI Taxonomy" id="2023178"/>
    <lineage>
        <taxon>Bacteria</taxon>
        <taxon>Pseudomonadati</taxon>
        <taxon>Spirochaetota</taxon>
        <taxon>Spirochaetia</taxon>
        <taxon>Leptospirales</taxon>
        <taxon>Leptospiraceae</taxon>
        <taxon>Leptospira</taxon>
    </lineage>
</organism>
<feature type="transmembrane region" description="Helical" evidence="1">
    <location>
        <begin position="17"/>
        <end position="35"/>
    </location>
</feature>
<feature type="transmembrane region" description="Helical" evidence="1">
    <location>
        <begin position="125"/>
        <end position="148"/>
    </location>
</feature>
<dbReference type="RefSeq" id="WP_135651804.1">
    <property type="nucleotide sequence ID" value="NZ_JAMQPS010000001.1"/>
</dbReference>
<evidence type="ECO:0000313" key="2">
    <source>
        <dbReference type="EMBL" id="MCW7515276.1"/>
    </source>
</evidence>